<dbReference type="Gene3D" id="3.90.70.10">
    <property type="entry name" value="Cysteine proteinases"/>
    <property type="match status" value="1"/>
</dbReference>
<dbReference type="SUPFAM" id="SSF90123">
    <property type="entry name" value="ABC transporter transmembrane region"/>
    <property type="match status" value="1"/>
</dbReference>
<evidence type="ECO:0000259" key="14">
    <source>
        <dbReference type="PROSITE" id="PS50893"/>
    </source>
</evidence>
<organism evidence="17 18">
    <name type="scientific">Gimesia maris</name>
    <dbReference type="NCBI Taxonomy" id="122"/>
    <lineage>
        <taxon>Bacteria</taxon>
        <taxon>Pseudomonadati</taxon>
        <taxon>Planctomycetota</taxon>
        <taxon>Planctomycetia</taxon>
        <taxon>Planctomycetales</taxon>
        <taxon>Planctomycetaceae</taxon>
        <taxon>Gimesia</taxon>
    </lineage>
</organism>
<dbReference type="PANTHER" id="PTHR43394:SF1">
    <property type="entry name" value="ATP-BINDING CASSETTE SUB-FAMILY B MEMBER 10, MITOCHONDRIAL"/>
    <property type="match status" value="1"/>
</dbReference>
<dbReference type="GO" id="GO:0008234">
    <property type="term" value="F:cysteine-type peptidase activity"/>
    <property type="evidence" value="ECO:0007669"/>
    <property type="project" value="InterPro"/>
</dbReference>
<dbReference type="InterPro" id="IPR039421">
    <property type="entry name" value="Type_1_exporter"/>
</dbReference>
<name>A0A3D3R9R5_9PLAN</name>
<dbReference type="PROSITE" id="PS50929">
    <property type="entry name" value="ABC_TM1F"/>
    <property type="match status" value="1"/>
</dbReference>
<dbReference type="CDD" id="cd18568">
    <property type="entry name" value="ABC_6TM_HetC_like"/>
    <property type="match status" value="1"/>
</dbReference>
<dbReference type="PANTHER" id="PTHR43394">
    <property type="entry name" value="ATP-DEPENDENT PERMEASE MDL1, MITOCHONDRIAL"/>
    <property type="match status" value="1"/>
</dbReference>
<accession>A0A3D3R9R5</accession>
<dbReference type="PROSITE" id="PS00211">
    <property type="entry name" value="ABC_TRANSPORTER_1"/>
    <property type="match status" value="1"/>
</dbReference>
<feature type="domain" description="ABC transporter" evidence="14">
    <location>
        <begin position="516"/>
        <end position="751"/>
    </location>
</feature>
<dbReference type="InterPro" id="IPR003439">
    <property type="entry name" value="ABC_transporter-like_ATP-bd"/>
</dbReference>
<keyword evidence="7" id="KW-0378">Hydrolase</keyword>
<dbReference type="InterPro" id="IPR036640">
    <property type="entry name" value="ABC1_TM_sf"/>
</dbReference>
<dbReference type="GO" id="GO:0005886">
    <property type="term" value="C:plasma membrane"/>
    <property type="evidence" value="ECO:0007669"/>
    <property type="project" value="UniProtKB-SubCell"/>
</dbReference>
<dbReference type="SUPFAM" id="SSF52540">
    <property type="entry name" value="P-loop containing nucleoside triphosphate hydrolases"/>
    <property type="match status" value="1"/>
</dbReference>
<reference evidence="17 18" key="1">
    <citation type="journal article" date="2018" name="Nat. Biotechnol.">
        <title>A standardized bacterial taxonomy based on genome phylogeny substantially revises the tree of life.</title>
        <authorList>
            <person name="Parks D.H."/>
            <person name="Chuvochina M."/>
            <person name="Waite D.W."/>
            <person name="Rinke C."/>
            <person name="Skarshewski A."/>
            <person name="Chaumeil P.A."/>
            <person name="Hugenholtz P."/>
        </authorList>
    </citation>
    <scope>NUCLEOTIDE SEQUENCE [LARGE SCALE GENOMIC DNA]</scope>
    <source>
        <strain evidence="17">UBA9375</strain>
    </source>
</reference>
<evidence type="ECO:0000256" key="3">
    <source>
        <dbReference type="ARBA" id="ARBA00022475"/>
    </source>
</evidence>
<dbReference type="PROSITE" id="PS50893">
    <property type="entry name" value="ABC_TRANSPORTER_2"/>
    <property type="match status" value="1"/>
</dbReference>
<dbReference type="GO" id="GO:0016887">
    <property type="term" value="F:ATP hydrolysis activity"/>
    <property type="evidence" value="ECO:0007669"/>
    <property type="project" value="InterPro"/>
</dbReference>
<evidence type="ECO:0000256" key="5">
    <source>
        <dbReference type="ARBA" id="ARBA00022692"/>
    </source>
</evidence>
<evidence type="ECO:0000256" key="10">
    <source>
        <dbReference type="ARBA" id="ARBA00022989"/>
    </source>
</evidence>
<dbReference type="InterPro" id="IPR001579">
    <property type="entry name" value="Glyco_hydro_18_chit_AS"/>
</dbReference>
<evidence type="ECO:0000256" key="13">
    <source>
        <dbReference type="SAM" id="Phobius"/>
    </source>
</evidence>
<dbReference type="AlphaFoldDB" id="A0A3D3R9R5"/>
<keyword evidence="10 13" id="KW-1133">Transmembrane helix</keyword>
<dbReference type="GO" id="GO:0043214">
    <property type="term" value="F:ABC-type bacteriocin transporter activity"/>
    <property type="evidence" value="ECO:0007669"/>
    <property type="project" value="InterPro"/>
</dbReference>
<gene>
    <name evidence="17" type="ORF">DIT97_18040</name>
</gene>
<evidence type="ECO:0000256" key="8">
    <source>
        <dbReference type="ARBA" id="ARBA00022840"/>
    </source>
</evidence>
<dbReference type="EMBL" id="DQAY01000109">
    <property type="protein sequence ID" value="HCO24828.1"/>
    <property type="molecule type" value="Genomic_DNA"/>
</dbReference>
<evidence type="ECO:0000313" key="18">
    <source>
        <dbReference type="Proteomes" id="UP000263642"/>
    </source>
</evidence>
<keyword evidence="3" id="KW-1003">Cell membrane</keyword>
<keyword evidence="4" id="KW-0645">Protease</keyword>
<dbReference type="NCBIfam" id="TIGR01193">
    <property type="entry name" value="bacteriocin_ABC"/>
    <property type="match status" value="1"/>
</dbReference>
<keyword evidence="6" id="KW-0547">Nucleotide-binding</keyword>
<feature type="domain" description="ABC transmembrane type-1" evidence="15">
    <location>
        <begin position="203"/>
        <end position="482"/>
    </location>
</feature>
<dbReference type="InterPro" id="IPR027417">
    <property type="entry name" value="P-loop_NTPase"/>
</dbReference>
<dbReference type="GO" id="GO:0015421">
    <property type="term" value="F:ABC-type oligopeptide transporter activity"/>
    <property type="evidence" value="ECO:0007669"/>
    <property type="project" value="TreeGrafter"/>
</dbReference>
<dbReference type="FunFam" id="3.40.50.300:FF:000299">
    <property type="entry name" value="ABC transporter ATP-binding protein/permease"/>
    <property type="match status" value="1"/>
</dbReference>
<dbReference type="Pfam" id="PF00005">
    <property type="entry name" value="ABC_tran"/>
    <property type="match status" value="1"/>
</dbReference>
<feature type="transmembrane region" description="Helical" evidence="13">
    <location>
        <begin position="236"/>
        <end position="257"/>
    </location>
</feature>
<dbReference type="PROSITE" id="PS01095">
    <property type="entry name" value="GH18_1"/>
    <property type="match status" value="1"/>
</dbReference>
<evidence type="ECO:0000256" key="2">
    <source>
        <dbReference type="ARBA" id="ARBA00022448"/>
    </source>
</evidence>
<dbReference type="GO" id="GO:0005975">
    <property type="term" value="P:carbohydrate metabolic process"/>
    <property type="evidence" value="ECO:0007669"/>
    <property type="project" value="InterPro"/>
</dbReference>
<evidence type="ECO:0000259" key="16">
    <source>
        <dbReference type="PROSITE" id="PS50990"/>
    </source>
</evidence>
<evidence type="ECO:0000256" key="4">
    <source>
        <dbReference type="ARBA" id="ARBA00022670"/>
    </source>
</evidence>
<keyword evidence="5 13" id="KW-0812">Transmembrane</keyword>
<dbReference type="InterPro" id="IPR005897">
    <property type="entry name" value="Pept_C39_ABC_bacteriocin"/>
</dbReference>
<proteinExistence type="predicted"/>
<dbReference type="Pfam" id="PF03412">
    <property type="entry name" value="Peptidase_C39"/>
    <property type="match status" value="1"/>
</dbReference>
<dbReference type="Proteomes" id="UP000263642">
    <property type="component" value="Unassembled WGS sequence"/>
</dbReference>
<evidence type="ECO:0000256" key="11">
    <source>
        <dbReference type="ARBA" id="ARBA00023136"/>
    </source>
</evidence>
<keyword evidence="8" id="KW-0067">ATP-binding</keyword>
<evidence type="ECO:0000256" key="9">
    <source>
        <dbReference type="ARBA" id="ARBA00022967"/>
    </source>
</evidence>
<dbReference type="CDD" id="cd02418">
    <property type="entry name" value="Peptidase_C39B"/>
    <property type="match status" value="1"/>
</dbReference>
<feature type="transmembrane region" description="Helical" evidence="13">
    <location>
        <begin position="198"/>
        <end position="216"/>
    </location>
</feature>
<dbReference type="GO" id="GO:0006508">
    <property type="term" value="P:proteolysis"/>
    <property type="evidence" value="ECO:0007669"/>
    <property type="project" value="UniProtKB-KW"/>
</dbReference>
<protein>
    <submittedName>
        <fullName evidence="17">Peptidase C39</fullName>
    </submittedName>
</protein>
<feature type="region of interest" description="Disordered" evidence="12">
    <location>
        <begin position="13"/>
        <end position="37"/>
    </location>
</feature>
<evidence type="ECO:0000256" key="7">
    <source>
        <dbReference type="ARBA" id="ARBA00022801"/>
    </source>
</evidence>
<evidence type="ECO:0000259" key="15">
    <source>
        <dbReference type="PROSITE" id="PS50929"/>
    </source>
</evidence>
<feature type="transmembrane region" description="Helical" evidence="13">
    <location>
        <begin position="453"/>
        <end position="477"/>
    </location>
</feature>
<dbReference type="GO" id="GO:0005524">
    <property type="term" value="F:ATP binding"/>
    <property type="evidence" value="ECO:0007669"/>
    <property type="project" value="UniProtKB-KW"/>
</dbReference>
<keyword evidence="2" id="KW-0813">Transport</keyword>
<feature type="compositionally biased region" description="Basic and acidic residues" evidence="12">
    <location>
        <begin position="13"/>
        <end position="22"/>
    </location>
</feature>
<evidence type="ECO:0000256" key="1">
    <source>
        <dbReference type="ARBA" id="ARBA00004651"/>
    </source>
</evidence>
<evidence type="ECO:0000313" key="17">
    <source>
        <dbReference type="EMBL" id="HCO24828.1"/>
    </source>
</evidence>
<dbReference type="SMART" id="SM00382">
    <property type="entry name" value="AAA"/>
    <property type="match status" value="1"/>
</dbReference>
<dbReference type="Gene3D" id="1.20.1560.10">
    <property type="entry name" value="ABC transporter type 1, transmembrane domain"/>
    <property type="match status" value="1"/>
</dbReference>
<dbReference type="InterPro" id="IPR005074">
    <property type="entry name" value="Peptidase_C39"/>
</dbReference>
<dbReference type="PROSITE" id="PS50990">
    <property type="entry name" value="PEPTIDASE_C39"/>
    <property type="match status" value="1"/>
</dbReference>
<dbReference type="InterPro" id="IPR017871">
    <property type="entry name" value="ABC_transporter-like_CS"/>
</dbReference>
<feature type="transmembrane region" description="Helical" evidence="13">
    <location>
        <begin position="419"/>
        <end position="441"/>
    </location>
</feature>
<keyword evidence="11 13" id="KW-0472">Membrane</keyword>
<keyword evidence="9" id="KW-1278">Translocase</keyword>
<evidence type="ECO:0000256" key="6">
    <source>
        <dbReference type="ARBA" id="ARBA00022741"/>
    </source>
</evidence>
<comment type="caution">
    <text evidence="17">The sequence shown here is derived from an EMBL/GenBank/DDBJ whole genome shotgun (WGS) entry which is preliminary data.</text>
</comment>
<sequence>MCDSNLEQLHDLEQRPFQKKVEPMNQNSESETEHLTPRKKRWLRRYPHVRQLDETDCGAACLSMVSRYYGVRLSIGELRDLACVGQDGASLNSLSRAAEQLGFSTRLLRTGLEGLRSLELPVIAHWQGTHFVVVYQLTSKTVLVADPARGLIKMSHEEFTAGWTGYLLSLQPTMDLQKNKPAQTTIHRFLPYLQPYRSLLLEIFLASIMLELFALISPVFTQVVVDRVLVHQNVNMLNLMLVGMLIVGVFQMVITLLRDYFSAHLAQKISLKFSSDLMRQMMRLPLRFFHTRRIGDIMQRFEDNEEIQDVLTGKFISTVLDLVTVVLTVGLMLYYSPPLTMVALAAVPLYAILTLAFTPAIKRINLQAVEQSAATNSHLIETMKSIGTVKGCVAEDAARWQQEEHLVKEANIEFRETKVGMLLTGFSSSINMLAQLLLFWYGAHLVIDGKLTLGQLVAFQALVTMALTPIMGLIGLWDELQEAWLSLQRLADVHDFAPEQATGKSSVRLPRLQGRIEFQDVHFSYNADTDDILDGVNLDIEPGSTVAIVGRSGSGKTTLLNLLQQFYRPNSGKILVDGFDLSAIDLWSLRSQLGVVPQSPDIFSGTIRQNIAIAHPEASLNEVMQAAETAGAHEFISRFPLGYDTVIGETGVRISGGQQQRIAIARALLNDPSILIFDEATSSLDAESERMVQQNMQKILKDRTAILVAHRLSTVRNADRILVLDEGKVVEQGTHQELLTREGLYHHLVSEQACL</sequence>
<feature type="domain" description="Peptidase C39" evidence="16">
    <location>
        <begin position="51"/>
        <end position="170"/>
    </location>
</feature>
<dbReference type="Pfam" id="PF00664">
    <property type="entry name" value="ABC_membrane"/>
    <property type="match status" value="1"/>
</dbReference>
<dbReference type="Gene3D" id="3.40.50.300">
    <property type="entry name" value="P-loop containing nucleotide triphosphate hydrolases"/>
    <property type="match status" value="1"/>
</dbReference>
<dbReference type="InterPro" id="IPR011527">
    <property type="entry name" value="ABC1_TM_dom"/>
</dbReference>
<dbReference type="InterPro" id="IPR003593">
    <property type="entry name" value="AAA+_ATPase"/>
</dbReference>
<evidence type="ECO:0000256" key="12">
    <source>
        <dbReference type="SAM" id="MobiDB-lite"/>
    </source>
</evidence>
<dbReference type="GO" id="GO:0004553">
    <property type="term" value="F:hydrolase activity, hydrolyzing O-glycosyl compounds"/>
    <property type="evidence" value="ECO:0007669"/>
    <property type="project" value="InterPro"/>
</dbReference>
<feature type="transmembrane region" description="Helical" evidence="13">
    <location>
        <begin position="341"/>
        <end position="361"/>
    </location>
</feature>
<comment type="subcellular location">
    <subcellularLocation>
        <location evidence="1">Cell membrane</location>
        <topology evidence="1">Multi-pass membrane protein</topology>
    </subcellularLocation>
</comment>